<keyword evidence="2" id="KW-0229">DNA integration</keyword>
<comment type="similarity">
    <text evidence="1">Belongs to the 'phage' integrase family.</text>
</comment>
<dbReference type="RefSeq" id="WP_110939005.1">
    <property type="nucleotide sequence ID" value="NZ_KZ614148.1"/>
</dbReference>
<dbReference type="InterPro" id="IPR028259">
    <property type="entry name" value="AP2-like_int_N"/>
</dbReference>
<accession>A0A3A9KIS0</accession>
<proteinExistence type="inferred from homology"/>
<organism evidence="6 7">
    <name type="scientific">Salipaludibacillus neizhouensis</name>
    <dbReference type="NCBI Taxonomy" id="885475"/>
    <lineage>
        <taxon>Bacteria</taxon>
        <taxon>Bacillati</taxon>
        <taxon>Bacillota</taxon>
        <taxon>Bacilli</taxon>
        <taxon>Bacillales</taxon>
        <taxon>Bacillaceae</taxon>
    </lineage>
</organism>
<keyword evidence="4" id="KW-0233">DNA recombination</keyword>
<protein>
    <submittedName>
        <fullName evidence="6">Site-specific integrase</fullName>
    </submittedName>
</protein>
<dbReference type="Proteomes" id="UP000281498">
    <property type="component" value="Unassembled WGS sequence"/>
</dbReference>
<dbReference type="PROSITE" id="PS51898">
    <property type="entry name" value="TYR_RECOMBINASE"/>
    <property type="match status" value="1"/>
</dbReference>
<dbReference type="InterPro" id="IPR004107">
    <property type="entry name" value="Integrase_SAM-like_N"/>
</dbReference>
<dbReference type="InterPro" id="IPR013762">
    <property type="entry name" value="Integrase-like_cat_sf"/>
</dbReference>
<evidence type="ECO:0000256" key="2">
    <source>
        <dbReference type="ARBA" id="ARBA00022908"/>
    </source>
</evidence>
<dbReference type="Pfam" id="PF14657">
    <property type="entry name" value="Arm-DNA-bind_4"/>
    <property type="match status" value="1"/>
</dbReference>
<dbReference type="AlphaFoldDB" id="A0A3A9KIS0"/>
<dbReference type="SUPFAM" id="SSF56349">
    <property type="entry name" value="DNA breaking-rejoining enzymes"/>
    <property type="match status" value="1"/>
</dbReference>
<dbReference type="EMBL" id="PDOE01000039">
    <property type="protein sequence ID" value="RKL64776.1"/>
    <property type="molecule type" value="Genomic_DNA"/>
</dbReference>
<gene>
    <name evidence="6" type="ORF">CR203_24445</name>
</gene>
<dbReference type="Pfam" id="PF00589">
    <property type="entry name" value="Phage_integrase"/>
    <property type="match status" value="1"/>
</dbReference>
<dbReference type="GO" id="GO:0003677">
    <property type="term" value="F:DNA binding"/>
    <property type="evidence" value="ECO:0007669"/>
    <property type="project" value="UniProtKB-KW"/>
</dbReference>
<dbReference type="OrthoDB" id="9803188at2"/>
<reference evidence="6 7" key="1">
    <citation type="submission" date="2017-10" db="EMBL/GenBank/DDBJ databases">
        <title>Bacillus sp. nov., a halophilic bacterium isolated from a Keqin Lake.</title>
        <authorList>
            <person name="Wang H."/>
        </authorList>
    </citation>
    <scope>NUCLEOTIDE SEQUENCE [LARGE SCALE GENOMIC DNA]</scope>
    <source>
        <strain evidence="6 7">KCTC 13187</strain>
    </source>
</reference>
<sequence>MKGYYKKRGSTWSFRLDIGRDRKTGKRRQKSKGGFKTKKAAEKACQLVLHELYEGSIKEISNEQFDCYFTRWFESHYRREVAVSTYESRSYTMRNHLLPYFGNQAINNITAFEIDCFYNDKLDKGYNPKTVKEMHCLLRKGFQQAVKWDLLIVNPVLNATPPKCSQTERSTWSRQEVRTFLENAEEQDKHIPYFIGIFTGMRRGEVLGLQWSDINFEEGKIHIQRSLTRTKQGLLFGPTKTAKSKRQISISPYVIEKLLEFQHKQNEFKIAFGDAYHDHDLIVCTEDGKPKEPRNLLRDYYQLIKEAYVPRISFHDLRHTHATLMLSIGENPKIVAERLGHSRVGITLDVYSHVNADMQDKAACKFEEAYFSNY</sequence>
<dbReference type="PANTHER" id="PTHR30349:SF64">
    <property type="entry name" value="PROPHAGE INTEGRASE INTD-RELATED"/>
    <property type="match status" value="1"/>
</dbReference>
<dbReference type="InterPro" id="IPR002104">
    <property type="entry name" value="Integrase_catalytic"/>
</dbReference>
<evidence type="ECO:0000259" key="5">
    <source>
        <dbReference type="PROSITE" id="PS51898"/>
    </source>
</evidence>
<dbReference type="InterPro" id="IPR050090">
    <property type="entry name" value="Tyrosine_recombinase_XerCD"/>
</dbReference>
<evidence type="ECO:0000256" key="4">
    <source>
        <dbReference type="ARBA" id="ARBA00023172"/>
    </source>
</evidence>
<evidence type="ECO:0000313" key="6">
    <source>
        <dbReference type="EMBL" id="RKL64776.1"/>
    </source>
</evidence>
<feature type="domain" description="Tyr recombinase" evidence="5">
    <location>
        <begin position="167"/>
        <end position="364"/>
    </location>
</feature>
<dbReference type="GO" id="GO:0015074">
    <property type="term" value="P:DNA integration"/>
    <property type="evidence" value="ECO:0007669"/>
    <property type="project" value="UniProtKB-KW"/>
</dbReference>
<dbReference type="InterPro" id="IPR011010">
    <property type="entry name" value="DNA_brk_join_enz"/>
</dbReference>
<dbReference type="InterPro" id="IPR010998">
    <property type="entry name" value="Integrase_recombinase_N"/>
</dbReference>
<dbReference type="Gene3D" id="1.10.150.130">
    <property type="match status" value="1"/>
</dbReference>
<evidence type="ECO:0000256" key="1">
    <source>
        <dbReference type="ARBA" id="ARBA00008857"/>
    </source>
</evidence>
<dbReference type="Pfam" id="PF14659">
    <property type="entry name" value="Phage_int_SAM_3"/>
    <property type="match status" value="1"/>
</dbReference>
<dbReference type="PANTHER" id="PTHR30349">
    <property type="entry name" value="PHAGE INTEGRASE-RELATED"/>
    <property type="match status" value="1"/>
</dbReference>
<keyword evidence="7" id="KW-1185">Reference proteome</keyword>
<name>A0A3A9KIS0_9BACI</name>
<evidence type="ECO:0000313" key="7">
    <source>
        <dbReference type="Proteomes" id="UP000281498"/>
    </source>
</evidence>
<dbReference type="CDD" id="cd01189">
    <property type="entry name" value="INT_ICEBs1_C_like"/>
    <property type="match status" value="1"/>
</dbReference>
<dbReference type="Gene3D" id="1.10.443.10">
    <property type="entry name" value="Intergrase catalytic core"/>
    <property type="match status" value="1"/>
</dbReference>
<comment type="caution">
    <text evidence="6">The sequence shown here is derived from an EMBL/GenBank/DDBJ whole genome shotgun (WGS) entry which is preliminary data.</text>
</comment>
<dbReference type="GO" id="GO:0006310">
    <property type="term" value="P:DNA recombination"/>
    <property type="evidence" value="ECO:0007669"/>
    <property type="project" value="UniProtKB-KW"/>
</dbReference>
<keyword evidence="3" id="KW-0238">DNA-binding</keyword>
<evidence type="ECO:0000256" key="3">
    <source>
        <dbReference type="ARBA" id="ARBA00023125"/>
    </source>
</evidence>